<feature type="compositionally biased region" description="Basic residues" evidence="3">
    <location>
        <begin position="152"/>
        <end position="161"/>
    </location>
</feature>
<sequence length="503" mass="56723">MGKAKKGKKGNKEDEIEDDVSVENTGTEENLSHKGKEKKSNPKTDKVTLIHLQKAKEKPSQKVDDVSDEEHKVPSKASKSKKKTVLAADSDSEVEETVKTKPSKTKSKVLAKGGFALLQKRIIKTRRREVKKLQKQMKMTMMVMMMMVVIKKERKKKKKRKNKDDDEEDIEKMLAELELEYSGVKKEVVPEEEEEEGVNDTSSKKDKKKKKKKDAEKVESAVDEFEETQKEIVDGEELEGTVKSAAQKKKEKKEREKQKKLAQKKQADRARAQAMLESLKAQGLSMPAAGEKRAPRPGTRIRAKKQQSIVEQEQKVEEQKVEVQIVDSVETEKKDDVKDSWDQEEDDGVKDTWDAESSEEDEEEVQKIPDQGRILLQSKPVNSKASDVDLNEQGANDSGGISRADSLKRRNQFVLKSSKKRREDAEKNRTVDVLRAAVVCVLGHVDTGKTKILDKLRRTNVQDGEAGGITQQIGATNVPIDAIKEQTKIVKGFADIELRIPVC</sequence>
<dbReference type="GO" id="GO:0005525">
    <property type="term" value="F:GTP binding"/>
    <property type="evidence" value="ECO:0007669"/>
    <property type="project" value="UniProtKB-KW"/>
</dbReference>
<dbReference type="Proteomes" id="UP001233999">
    <property type="component" value="Unassembled WGS sequence"/>
</dbReference>
<feature type="region of interest" description="Disordered" evidence="3">
    <location>
        <begin position="148"/>
        <end position="169"/>
    </location>
</feature>
<evidence type="ECO:0000313" key="4">
    <source>
        <dbReference type="EMBL" id="KAJ9591658.1"/>
    </source>
</evidence>
<evidence type="ECO:0000256" key="2">
    <source>
        <dbReference type="ARBA" id="ARBA00023134"/>
    </source>
</evidence>
<dbReference type="PANTHER" id="PTHR43381:SF4">
    <property type="entry name" value="EUKARYOTIC TRANSLATION INITIATION FACTOR 5B"/>
    <property type="match status" value="1"/>
</dbReference>
<dbReference type="GO" id="GO:0003743">
    <property type="term" value="F:translation initiation factor activity"/>
    <property type="evidence" value="ECO:0007669"/>
    <property type="project" value="TreeGrafter"/>
</dbReference>
<feature type="compositionally biased region" description="Basic and acidic residues" evidence="3">
    <location>
        <begin position="253"/>
        <end position="271"/>
    </location>
</feature>
<dbReference type="InterPro" id="IPR027417">
    <property type="entry name" value="P-loop_NTPase"/>
</dbReference>
<feature type="region of interest" description="Disordered" evidence="3">
    <location>
        <begin position="1"/>
        <end position="107"/>
    </location>
</feature>
<dbReference type="InterPro" id="IPR015760">
    <property type="entry name" value="TIF_IF2"/>
</dbReference>
<evidence type="ECO:0008006" key="6">
    <source>
        <dbReference type="Google" id="ProtNLM"/>
    </source>
</evidence>
<dbReference type="EMBL" id="JASPKZ010003861">
    <property type="protein sequence ID" value="KAJ9591658.1"/>
    <property type="molecule type" value="Genomic_DNA"/>
</dbReference>
<reference evidence="4" key="2">
    <citation type="submission" date="2023-05" db="EMBL/GenBank/DDBJ databases">
        <authorList>
            <person name="Fouks B."/>
        </authorList>
    </citation>
    <scope>NUCLEOTIDE SEQUENCE</scope>
    <source>
        <strain evidence="4">Stay&amp;Tobe</strain>
        <tissue evidence="4">Testes</tissue>
    </source>
</reference>
<evidence type="ECO:0000313" key="5">
    <source>
        <dbReference type="Proteomes" id="UP001233999"/>
    </source>
</evidence>
<accession>A0AAD8EIN2</accession>
<keyword evidence="1" id="KW-0547">Nucleotide-binding</keyword>
<feature type="compositionally biased region" description="Basic and acidic residues" evidence="3">
    <location>
        <begin position="330"/>
        <end position="341"/>
    </location>
</feature>
<evidence type="ECO:0000256" key="1">
    <source>
        <dbReference type="ARBA" id="ARBA00022741"/>
    </source>
</evidence>
<proteinExistence type="predicted"/>
<dbReference type="SUPFAM" id="SSF52540">
    <property type="entry name" value="P-loop containing nucleoside triphosphate hydrolases"/>
    <property type="match status" value="1"/>
</dbReference>
<feature type="compositionally biased region" description="Basic and acidic residues" evidence="3">
    <location>
        <begin position="312"/>
        <end position="321"/>
    </location>
</feature>
<evidence type="ECO:0000256" key="3">
    <source>
        <dbReference type="SAM" id="MobiDB-lite"/>
    </source>
</evidence>
<feature type="compositionally biased region" description="Acidic residues" evidence="3">
    <location>
        <begin position="342"/>
        <end position="364"/>
    </location>
</feature>
<reference evidence="4" key="1">
    <citation type="journal article" date="2023" name="IScience">
        <title>Live-bearing cockroach genome reveals convergent evolutionary mechanisms linked to viviparity in insects and beyond.</title>
        <authorList>
            <person name="Fouks B."/>
            <person name="Harrison M.C."/>
            <person name="Mikhailova A.A."/>
            <person name="Marchal E."/>
            <person name="English S."/>
            <person name="Carruthers M."/>
            <person name="Jennings E.C."/>
            <person name="Chiamaka E.L."/>
            <person name="Frigard R.A."/>
            <person name="Pippel M."/>
            <person name="Attardo G.M."/>
            <person name="Benoit J.B."/>
            <person name="Bornberg-Bauer E."/>
            <person name="Tobe S.S."/>
        </authorList>
    </citation>
    <scope>NUCLEOTIDE SEQUENCE</scope>
    <source>
        <strain evidence="4">Stay&amp;Tobe</strain>
    </source>
</reference>
<dbReference type="PANTHER" id="PTHR43381">
    <property type="entry name" value="TRANSLATION INITIATION FACTOR IF-2-RELATED"/>
    <property type="match status" value="1"/>
</dbReference>
<dbReference type="GO" id="GO:0005737">
    <property type="term" value="C:cytoplasm"/>
    <property type="evidence" value="ECO:0007669"/>
    <property type="project" value="TreeGrafter"/>
</dbReference>
<organism evidence="4 5">
    <name type="scientific">Diploptera punctata</name>
    <name type="common">Pacific beetle cockroach</name>
    <dbReference type="NCBI Taxonomy" id="6984"/>
    <lineage>
        <taxon>Eukaryota</taxon>
        <taxon>Metazoa</taxon>
        <taxon>Ecdysozoa</taxon>
        <taxon>Arthropoda</taxon>
        <taxon>Hexapoda</taxon>
        <taxon>Insecta</taxon>
        <taxon>Pterygota</taxon>
        <taxon>Neoptera</taxon>
        <taxon>Polyneoptera</taxon>
        <taxon>Dictyoptera</taxon>
        <taxon>Blattodea</taxon>
        <taxon>Blaberoidea</taxon>
        <taxon>Blaberidae</taxon>
        <taxon>Diplopterinae</taxon>
        <taxon>Diploptera</taxon>
    </lineage>
</organism>
<name>A0AAD8EIN2_DIPPU</name>
<gene>
    <name evidence="4" type="ORF">L9F63_001803</name>
</gene>
<protein>
    <recommendedName>
        <fullName evidence="6">Tr-type G domain-containing protein</fullName>
    </recommendedName>
</protein>
<feature type="region of interest" description="Disordered" evidence="3">
    <location>
        <begin position="186"/>
        <end position="403"/>
    </location>
</feature>
<comment type="caution">
    <text evidence="4">The sequence shown here is derived from an EMBL/GenBank/DDBJ whole genome shotgun (WGS) entry which is preliminary data.</text>
</comment>
<dbReference type="Gene3D" id="3.40.50.300">
    <property type="entry name" value="P-loop containing nucleotide triphosphate hydrolases"/>
    <property type="match status" value="1"/>
</dbReference>
<keyword evidence="5" id="KW-1185">Reference proteome</keyword>
<dbReference type="AlphaFoldDB" id="A0AAD8EIN2"/>
<feature type="compositionally biased region" description="Basic and acidic residues" evidence="3">
    <location>
        <begin position="30"/>
        <end position="73"/>
    </location>
</feature>
<keyword evidence="2" id="KW-0342">GTP-binding</keyword>